<dbReference type="Proteomes" id="UP000245876">
    <property type="component" value="Unassembled WGS sequence"/>
</dbReference>
<accession>A0A2U2NAE1</accession>
<feature type="domain" description="TadE-like" evidence="2">
    <location>
        <begin position="43"/>
        <end position="85"/>
    </location>
</feature>
<dbReference type="RefSeq" id="WP_109056972.1">
    <property type="nucleotide sequence ID" value="NZ_QFFM01000010.1"/>
</dbReference>
<name>A0A2U2NAE1_9BIFI</name>
<evidence type="ECO:0000259" key="2">
    <source>
        <dbReference type="Pfam" id="PF07811"/>
    </source>
</evidence>
<evidence type="ECO:0000313" key="4">
    <source>
        <dbReference type="Proteomes" id="UP000245876"/>
    </source>
</evidence>
<keyword evidence="1" id="KW-0812">Transmembrane</keyword>
<proteinExistence type="predicted"/>
<dbReference type="InterPro" id="IPR012495">
    <property type="entry name" value="TadE-like_dom"/>
</dbReference>
<keyword evidence="1" id="KW-1133">Transmembrane helix</keyword>
<dbReference type="OrthoDB" id="3240246at2"/>
<keyword evidence="4" id="KW-1185">Reference proteome</keyword>
<comment type="caution">
    <text evidence="3">The sequence shown here is derived from an EMBL/GenBank/DDBJ whole genome shotgun (WGS) entry which is preliminary data.</text>
</comment>
<dbReference type="EMBL" id="QFFM01000010">
    <property type="protein sequence ID" value="PWG66040.1"/>
    <property type="molecule type" value="Genomic_DNA"/>
</dbReference>
<feature type="transmembrane region" description="Helical" evidence="1">
    <location>
        <begin position="49"/>
        <end position="70"/>
    </location>
</feature>
<organism evidence="3 4">
    <name type="scientific">Bifidobacterium callitrichidarum</name>
    <dbReference type="NCBI Taxonomy" id="2052941"/>
    <lineage>
        <taxon>Bacteria</taxon>
        <taxon>Bacillati</taxon>
        <taxon>Actinomycetota</taxon>
        <taxon>Actinomycetes</taxon>
        <taxon>Bifidobacteriales</taxon>
        <taxon>Bifidobacteriaceae</taxon>
        <taxon>Bifidobacterium</taxon>
    </lineage>
</organism>
<sequence>MRCPTIRWRARLPPHHASEPSPHEWWPGRGNDIDDGACAWEKGSATAEFAIVLPSVIAIAGLLLTLGRVVSVSMDCHSAASAAARELVVSGQESSAQRAAAEVAGNGISIRAEYSERSVSVVVECPVLPGPLDVTPTRIASDATAVLQ</sequence>
<reference evidence="3 4" key="1">
    <citation type="journal article" date="2018" name="Int. J. Syst. Evol. Microbiol.">
        <title>Bifidobacterium callitrichidarum sp. nov. from the faeces of the emperor tamarin (Saguinus imperator).</title>
        <authorList>
            <person name="Modesto M."/>
            <person name="Michelini S."/>
            <person name="Sansosti M.C."/>
            <person name="De Filippo C."/>
            <person name="Cavalieri D."/>
            <person name="Qvirist L."/>
            <person name="Andlid T."/>
            <person name="Spiezio C."/>
            <person name="Sandri C."/>
            <person name="Pascarelli S."/>
            <person name="Sgorbati B."/>
            <person name="Mattarelli P."/>
        </authorList>
    </citation>
    <scope>NUCLEOTIDE SEQUENCE [LARGE SCALE GENOMIC DNA]</scope>
    <source>
        <strain evidence="3 4">TRI 5</strain>
    </source>
</reference>
<dbReference type="Pfam" id="PF07811">
    <property type="entry name" value="TadE"/>
    <property type="match status" value="1"/>
</dbReference>
<keyword evidence="1" id="KW-0472">Membrane</keyword>
<gene>
    <name evidence="3" type="ORF">DF196_05930</name>
</gene>
<evidence type="ECO:0000313" key="3">
    <source>
        <dbReference type="EMBL" id="PWG66040.1"/>
    </source>
</evidence>
<evidence type="ECO:0000256" key="1">
    <source>
        <dbReference type="SAM" id="Phobius"/>
    </source>
</evidence>
<protein>
    <submittedName>
        <fullName evidence="3">Pilus assembly protein TadE</fullName>
    </submittedName>
</protein>
<dbReference type="AlphaFoldDB" id="A0A2U2NAE1"/>